<keyword evidence="1" id="KW-0472">Membrane</keyword>
<feature type="transmembrane region" description="Helical" evidence="1">
    <location>
        <begin position="7"/>
        <end position="26"/>
    </location>
</feature>
<gene>
    <name evidence="2" type="ORF">NCTC12195_02035</name>
</gene>
<evidence type="ECO:0000313" key="3">
    <source>
        <dbReference type="Proteomes" id="UP000255277"/>
    </source>
</evidence>
<sequence>MKQTIEGFIYLIIVCLLFMAYLYPIVTSVFGL</sequence>
<keyword evidence="1" id="KW-0812">Transmembrane</keyword>
<reference evidence="2 3" key="1">
    <citation type="submission" date="2018-06" db="EMBL/GenBank/DDBJ databases">
        <authorList>
            <consortium name="Pathogen Informatics"/>
            <person name="Doyle S."/>
        </authorList>
    </citation>
    <scope>NUCLEOTIDE SEQUENCE [LARGE SCALE GENOMIC DNA]</scope>
    <source>
        <strain evidence="2 3">NCTC12195</strain>
    </source>
</reference>
<name>A0A380FEJ3_STAGA</name>
<evidence type="ECO:0000256" key="1">
    <source>
        <dbReference type="SAM" id="Phobius"/>
    </source>
</evidence>
<dbReference type="EMBL" id="UHDK01000001">
    <property type="protein sequence ID" value="SUM32588.1"/>
    <property type="molecule type" value="Genomic_DNA"/>
</dbReference>
<accession>A0A380FEJ3</accession>
<evidence type="ECO:0000313" key="2">
    <source>
        <dbReference type="EMBL" id="SUM32588.1"/>
    </source>
</evidence>
<protein>
    <submittedName>
        <fullName evidence="2">Uncharacterized protein</fullName>
    </submittedName>
</protein>
<dbReference type="Proteomes" id="UP000255277">
    <property type="component" value="Unassembled WGS sequence"/>
</dbReference>
<keyword evidence="1" id="KW-1133">Transmembrane helix</keyword>
<dbReference type="AlphaFoldDB" id="A0A380FEJ3"/>
<organism evidence="2 3">
    <name type="scientific">Staphylococcus gallinarum</name>
    <dbReference type="NCBI Taxonomy" id="1293"/>
    <lineage>
        <taxon>Bacteria</taxon>
        <taxon>Bacillati</taxon>
        <taxon>Bacillota</taxon>
        <taxon>Bacilli</taxon>
        <taxon>Bacillales</taxon>
        <taxon>Staphylococcaceae</taxon>
        <taxon>Staphylococcus</taxon>
    </lineage>
</organism>
<proteinExistence type="predicted"/>